<evidence type="ECO:0000259" key="8">
    <source>
        <dbReference type="PROSITE" id="PS50850"/>
    </source>
</evidence>
<protein>
    <recommendedName>
        <fullName evidence="8">Major facilitator superfamily (MFS) profile domain-containing protein</fullName>
    </recommendedName>
</protein>
<feature type="transmembrane region" description="Helical" evidence="7">
    <location>
        <begin position="421"/>
        <end position="444"/>
    </location>
</feature>
<keyword evidence="5 7" id="KW-0472">Membrane</keyword>
<evidence type="ECO:0000256" key="5">
    <source>
        <dbReference type="ARBA" id="ARBA00023136"/>
    </source>
</evidence>
<dbReference type="EMBL" id="JAPZBU010000009">
    <property type="protein sequence ID" value="KAJ5385833.1"/>
    <property type="molecule type" value="Genomic_DNA"/>
</dbReference>
<dbReference type="PANTHER" id="PTHR43791:SF32">
    <property type="entry name" value="MAJOR FACILITATOR SUPERFAMILY (MFS) PROFILE DOMAIN-CONTAINING PROTEIN"/>
    <property type="match status" value="1"/>
</dbReference>
<feature type="transmembrane region" description="Helical" evidence="7">
    <location>
        <begin position="262"/>
        <end position="279"/>
    </location>
</feature>
<comment type="subcellular location">
    <subcellularLocation>
        <location evidence="1">Membrane</location>
        <topology evidence="1">Multi-pass membrane protein</topology>
    </subcellularLocation>
</comment>
<evidence type="ECO:0000256" key="4">
    <source>
        <dbReference type="ARBA" id="ARBA00022989"/>
    </source>
</evidence>
<accession>A0A9X0B2L6</accession>
<evidence type="ECO:0000256" key="7">
    <source>
        <dbReference type="SAM" id="Phobius"/>
    </source>
</evidence>
<name>A0A9X0B2L6_9EURO</name>
<dbReference type="InterPro" id="IPR036259">
    <property type="entry name" value="MFS_trans_sf"/>
</dbReference>
<feature type="compositionally biased region" description="Basic and acidic residues" evidence="6">
    <location>
        <begin position="1"/>
        <end position="18"/>
    </location>
</feature>
<organism evidence="9 10">
    <name type="scientific">Penicillium cosmopolitanum</name>
    <dbReference type="NCBI Taxonomy" id="1131564"/>
    <lineage>
        <taxon>Eukaryota</taxon>
        <taxon>Fungi</taxon>
        <taxon>Dikarya</taxon>
        <taxon>Ascomycota</taxon>
        <taxon>Pezizomycotina</taxon>
        <taxon>Eurotiomycetes</taxon>
        <taxon>Eurotiomycetidae</taxon>
        <taxon>Eurotiales</taxon>
        <taxon>Aspergillaceae</taxon>
        <taxon>Penicillium</taxon>
    </lineage>
</organism>
<feature type="transmembrane region" description="Helical" evidence="7">
    <location>
        <begin position="209"/>
        <end position="231"/>
    </location>
</feature>
<keyword evidence="10" id="KW-1185">Reference proteome</keyword>
<evidence type="ECO:0000256" key="6">
    <source>
        <dbReference type="SAM" id="MobiDB-lite"/>
    </source>
</evidence>
<gene>
    <name evidence="9" type="ORF">N7509_008374</name>
</gene>
<dbReference type="Gene3D" id="1.20.1250.20">
    <property type="entry name" value="MFS general substrate transporter like domains"/>
    <property type="match status" value="2"/>
</dbReference>
<reference evidence="9" key="1">
    <citation type="submission" date="2022-12" db="EMBL/GenBank/DDBJ databases">
        <authorList>
            <person name="Petersen C."/>
        </authorList>
    </citation>
    <scope>NUCLEOTIDE SEQUENCE</scope>
    <source>
        <strain evidence="9">IBT 29677</strain>
    </source>
</reference>
<evidence type="ECO:0000256" key="1">
    <source>
        <dbReference type="ARBA" id="ARBA00004141"/>
    </source>
</evidence>
<dbReference type="InterPro" id="IPR020846">
    <property type="entry name" value="MFS_dom"/>
</dbReference>
<feature type="transmembrane region" description="Helical" evidence="7">
    <location>
        <begin position="329"/>
        <end position="350"/>
    </location>
</feature>
<dbReference type="OrthoDB" id="2985014at2759"/>
<feature type="transmembrane region" description="Helical" evidence="7">
    <location>
        <begin position="178"/>
        <end position="197"/>
    </location>
</feature>
<dbReference type="RefSeq" id="XP_056483631.1">
    <property type="nucleotide sequence ID" value="XM_056633011.1"/>
</dbReference>
<feature type="domain" description="Major facilitator superfamily (MFS) profile" evidence="8">
    <location>
        <begin position="50"/>
        <end position="453"/>
    </location>
</feature>
<dbReference type="GO" id="GO:0022857">
    <property type="term" value="F:transmembrane transporter activity"/>
    <property type="evidence" value="ECO:0007669"/>
    <property type="project" value="InterPro"/>
</dbReference>
<dbReference type="Pfam" id="PF07690">
    <property type="entry name" value="MFS_1"/>
    <property type="match status" value="1"/>
</dbReference>
<dbReference type="Proteomes" id="UP001147747">
    <property type="component" value="Unassembled WGS sequence"/>
</dbReference>
<feature type="transmembrane region" description="Helical" evidence="7">
    <location>
        <begin position="116"/>
        <end position="134"/>
    </location>
</feature>
<dbReference type="PANTHER" id="PTHR43791">
    <property type="entry name" value="PERMEASE-RELATED"/>
    <property type="match status" value="1"/>
</dbReference>
<feature type="transmembrane region" description="Helical" evidence="7">
    <location>
        <begin position="389"/>
        <end position="409"/>
    </location>
</feature>
<proteinExistence type="predicted"/>
<keyword evidence="3 7" id="KW-0812">Transmembrane</keyword>
<reference evidence="9" key="2">
    <citation type="journal article" date="2023" name="IMA Fungus">
        <title>Comparative genomic study of the Penicillium genus elucidates a diverse pangenome and 15 lateral gene transfer events.</title>
        <authorList>
            <person name="Petersen C."/>
            <person name="Sorensen T."/>
            <person name="Nielsen M.R."/>
            <person name="Sondergaard T.E."/>
            <person name="Sorensen J.L."/>
            <person name="Fitzpatrick D.A."/>
            <person name="Frisvad J.C."/>
            <person name="Nielsen K.L."/>
        </authorList>
    </citation>
    <scope>NUCLEOTIDE SEQUENCE</scope>
    <source>
        <strain evidence="9">IBT 29677</strain>
    </source>
</reference>
<dbReference type="InterPro" id="IPR011701">
    <property type="entry name" value="MFS"/>
</dbReference>
<evidence type="ECO:0000313" key="9">
    <source>
        <dbReference type="EMBL" id="KAJ5385833.1"/>
    </source>
</evidence>
<dbReference type="SUPFAM" id="SSF103473">
    <property type="entry name" value="MFS general substrate transporter"/>
    <property type="match status" value="1"/>
</dbReference>
<dbReference type="GO" id="GO:0016020">
    <property type="term" value="C:membrane"/>
    <property type="evidence" value="ECO:0007669"/>
    <property type="project" value="UniProtKB-SubCell"/>
</dbReference>
<evidence type="ECO:0000256" key="3">
    <source>
        <dbReference type="ARBA" id="ARBA00022692"/>
    </source>
</evidence>
<keyword evidence="2" id="KW-0813">Transport</keyword>
<keyword evidence="4 7" id="KW-1133">Transmembrane helix</keyword>
<dbReference type="AlphaFoldDB" id="A0A9X0B2L6"/>
<evidence type="ECO:0000256" key="2">
    <source>
        <dbReference type="ARBA" id="ARBA00022448"/>
    </source>
</evidence>
<feature type="non-terminal residue" evidence="9">
    <location>
        <position position="1"/>
    </location>
</feature>
<feature type="region of interest" description="Disordered" evidence="6">
    <location>
        <begin position="1"/>
        <end position="29"/>
    </location>
</feature>
<comment type="caution">
    <text evidence="9">The sequence shown here is derived from an EMBL/GenBank/DDBJ whole genome shotgun (WGS) entry which is preliminary data.</text>
</comment>
<dbReference type="GeneID" id="81371991"/>
<dbReference type="PROSITE" id="PS50850">
    <property type="entry name" value="MFS"/>
    <property type="match status" value="1"/>
</dbReference>
<feature type="transmembrane region" description="Helical" evidence="7">
    <location>
        <begin position="356"/>
        <end position="377"/>
    </location>
</feature>
<feature type="transmembrane region" description="Helical" evidence="7">
    <location>
        <begin position="299"/>
        <end position="317"/>
    </location>
</feature>
<evidence type="ECO:0000313" key="10">
    <source>
        <dbReference type="Proteomes" id="UP001147747"/>
    </source>
</evidence>
<sequence>MSDRTSFNEKHINEKVTDSLDSPPSELDHGIVKDWDEEESAVTRKIDFILLPTLALAFFCLQMDRGNISAVLTSTITTDLNITTNQINIGTQLLSAGIVLAEIPSNIIMQRIGPRVWLSGQLFAWGLVATFQAFVQSYPAFLVTRILLGFCEGGFIPGALYYLSTWYKREETSLRTSLFFYGQMFASATSSLISAGLLRLSGTHGMEGWRWIFLVEGLLTLFIGIFFTLLVPPKAGDGRPLIAFGRWSYFTERESHIIQPRIMQHVFLTLVSMSGFQGITQYTPSMIKSLGFDSIKANALTSVPVYCSIIWLTILSLASDWTGHRGPFVLIAITWNVISYVCLKTAPYTLEKWHRYGIIAVANVSYCSMHILNVGWLSIYCHTPQERSVAMALVVMAANCAGISGSQIFRTADAPKYTHGLTAICALAGASWGLAAILGAQYYIRRRKAGGNE</sequence>
<feature type="transmembrane region" description="Helical" evidence="7">
    <location>
        <begin position="146"/>
        <end position="166"/>
    </location>
</feature>